<proteinExistence type="predicted"/>
<dbReference type="KEGG" id="mste:MSTE_04467"/>
<sequence>MTMRGWQRAIPAIAVIACLGTAAPAAAEPKPVPDTVWINPRDVPMDHVSHWAPLSRNATSVDRPAFWSANLCFSLGESLPQSPESASSTVASDESGWTAVEVIAHWPGDTSVTDQYASTVYRSLRARLDRCFNAVGAQVNVIDLPNGHAATVTLPAQGGKQPQYRLYVVEPPGTGTVAELTVTNAVAGAVGLPWVEDDEQQVLRNVAVPICRTAKSTAC</sequence>
<evidence type="ECO:0000256" key="1">
    <source>
        <dbReference type="SAM" id="SignalP"/>
    </source>
</evidence>
<feature type="signal peptide" evidence="1">
    <location>
        <begin position="1"/>
        <end position="27"/>
    </location>
</feature>
<protein>
    <recommendedName>
        <fullName evidence="4">Metallo-beta-lactamase superfamily protein,putative</fullName>
    </recommendedName>
</protein>
<reference evidence="2 3" key="2">
    <citation type="journal article" date="2017" name="Int. J. Syst. Evol. Microbiol.">
        <title>Mycobacterium stephanolepidis sp. nov., a rapidly growing species related to Mycobacterium chelonae, isolated from marine teleost fish, Stephanolepis cirrhifer.</title>
        <authorList>
            <person name="Fukano H."/>
            <person name="Wada S."/>
            <person name="Kurata O."/>
            <person name="Katayama K."/>
            <person name="Fujiwara N."/>
            <person name="Hoshino Y."/>
        </authorList>
    </citation>
    <scope>NUCLEOTIDE SEQUENCE [LARGE SCALE GENOMIC DNA]</scope>
    <source>
        <strain evidence="2 3">NJB0901</strain>
    </source>
</reference>
<evidence type="ECO:0000313" key="2">
    <source>
        <dbReference type="EMBL" id="BAX99761.1"/>
    </source>
</evidence>
<dbReference type="EMBL" id="AP018165">
    <property type="protein sequence ID" value="BAX99761.1"/>
    <property type="molecule type" value="Genomic_DNA"/>
</dbReference>
<accession>A0A1Z4F3J4</accession>
<gene>
    <name evidence="2" type="ORF">MSTE_04467</name>
</gene>
<evidence type="ECO:0008006" key="4">
    <source>
        <dbReference type="Google" id="ProtNLM"/>
    </source>
</evidence>
<keyword evidence="3" id="KW-1185">Reference proteome</keyword>
<name>A0A1Z4F3J4_9MYCO</name>
<dbReference type="AlphaFoldDB" id="A0A1Z4F3J4"/>
<feature type="chain" id="PRO_5012351191" description="Metallo-beta-lactamase superfamily protein,putative" evidence="1">
    <location>
        <begin position="28"/>
        <end position="219"/>
    </location>
</feature>
<evidence type="ECO:0000313" key="3">
    <source>
        <dbReference type="Proteomes" id="UP000217954"/>
    </source>
</evidence>
<organism evidence="2 3">
    <name type="scientific">[Mycobacterium] stephanolepidis</name>
    <dbReference type="NCBI Taxonomy" id="1520670"/>
    <lineage>
        <taxon>Bacteria</taxon>
        <taxon>Bacillati</taxon>
        <taxon>Actinomycetota</taxon>
        <taxon>Actinomycetes</taxon>
        <taxon>Mycobacteriales</taxon>
        <taxon>Mycobacteriaceae</taxon>
        <taxon>Mycobacteroides</taxon>
    </lineage>
</organism>
<reference evidence="3" key="1">
    <citation type="journal article" date="2017" name="Genome Announc.">
        <title>Complete Genome Sequence of Mycobacterium stephanolepidis.</title>
        <authorList>
            <person name="Fukano H."/>
            <person name="Yoshida M."/>
            <person name="Katayama Y."/>
            <person name="Omatsu T."/>
            <person name="Mizutani T."/>
            <person name="Kurata O."/>
            <person name="Wada S."/>
            <person name="Hoshino Y."/>
        </authorList>
    </citation>
    <scope>NUCLEOTIDE SEQUENCE [LARGE SCALE GENOMIC DNA]</scope>
    <source>
        <strain evidence="3">NJB0901</strain>
    </source>
</reference>
<dbReference type="Proteomes" id="UP000217954">
    <property type="component" value="Chromosome"/>
</dbReference>
<keyword evidence="1" id="KW-0732">Signal</keyword>